<comment type="caution">
    <text evidence="9">The sequence shown here is derived from an EMBL/GenBank/DDBJ whole genome shotgun (WGS) entry which is preliminary data.</text>
</comment>
<sequence>MDIIFLHDFRLELLIGIYPWERHMPQTVQLDLEIGLPSSRAGETDRIDDTIDYGAVVARLKESLAKRHFDLLEALAEHIAQILREEFGAPWVRVTVTKLGMLKDIRRVGLTIERGDRQPA</sequence>
<keyword evidence="10" id="KW-1185">Reference proteome</keyword>
<organism evidence="9 10">
    <name type="scientific">Thiobacter aerophilum</name>
    <dbReference type="NCBI Taxonomy" id="3121275"/>
    <lineage>
        <taxon>Bacteria</taxon>
        <taxon>Pseudomonadati</taxon>
        <taxon>Pseudomonadota</taxon>
        <taxon>Betaproteobacteria</taxon>
        <taxon>Burkholderiales</taxon>
        <taxon>Thiobacteraceae</taxon>
        <taxon>Thiobacter</taxon>
    </lineage>
</organism>
<name>A0ABV0EH86_9BURK</name>
<evidence type="ECO:0000256" key="7">
    <source>
        <dbReference type="ARBA" id="ARBA00032903"/>
    </source>
</evidence>
<evidence type="ECO:0000256" key="1">
    <source>
        <dbReference type="ARBA" id="ARBA00001353"/>
    </source>
</evidence>
<dbReference type="SMART" id="SM00905">
    <property type="entry name" value="FolB"/>
    <property type="match status" value="1"/>
</dbReference>
<proteinExistence type="inferred from homology"/>
<reference evidence="9 10" key="1">
    <citation type="submission" date="2024-02" db="EMBL/GenBank/DDBJ databases">
        <title>New thermophilic sulfur-oxidizing bacteria from a hot springs of the Uzon caldera (Kamchatka, Russia).</title>
        <authorList>
            <person name="Dukat A.M."/>
            <person name="Elcheninov A.G."/>
            <person name="Frolov E.N."/>
        </authorList>
    </citation>
    <scope>NUCLEOTIDE SEQUENCE [LARGE SCALE GENOMIC DNA]</scope>
    <source>
        <strain evidence="9 10">AK1</strain>
    </source>
</reference>
<comment type="catalytic activity">
    <reaction evidence="1">
        <text>7,8-dihydroneopterin = 6-hydroxymethyl-7,8-dihydropterin + glycolaldehyde</text>
        <dbReference type="Rhea" id="RHEA:10540"/>
        <dbReference type="ChEBI" id="CHEBI:17001"/>
        <dbReference type="ChEBI" id="CHEBI:17071"/>
        <dbReference type="ChEBI" id="CHEBI:44841"/>
        <dbReference type="EC" id="4.1.2.25"/>
    </reaction>
</comment>
<dbReference type="Gene3D" id="3.30.1130.10">
    <property type="match status" value="1"/>
</dbReference>
<evidence type="ECO:0000256" key="5">
    <source>
        <dbReference type="ARBA" id="ARBA00022909"/>
    </source>
</evidence>
<comment type="pathway">
    <text evidence="2">Cofactor biosynthesis; tetrahydrofolate biosynthesis; 2-amino-4-hydroxy-6-hydroxymethyl-7,8-dihydropteridine diphosphate from 7,8-dihydroneopterin triphosphate: step 3/4.</text>
</comment>
<dbReference type="PANTHER" id="PTHR42844">
    <property type="entry name" value="DIHYDRONEOPTERIN ALDOLASE 1-RELATED"/>
    <property type="match status" value="1"/>
</dbReference>
<evidence type="ECO:0000259" key="8">
    <source>
        <dbReference type="SMART" id="SM00905"/>
    </source>
</evidence>
<evidence type="ECO:0000256" key="2">
    <source>
        <dbReference type="ARBA" id="ARBA00005013"/>
    </source>
</evidence>
<dbReference type="InterPro" id="IPR006157">
    <property type="entry name" value="FolB_dom"/>
</dbReference>
<comment type="similarity">
    <text evidence="3">Belongs to the DHNA family.</text>
</comment>
<keyword evidence="5" id="KW-0289">Folate biosynthesis</keyword>
<dbReference type="RefSeq" id="WP_347307974.1">
    <property type="nucleotide sequence ID" value="NZ_JBAJEX010000004.1"/>
</dbReference>
<accession>A0ABV0EH86</accession>
<dbReference type="EC" id="4.1.2.25" evidence="4"/>
<dbReference type="InterPro" id="IPR006156">
    <property type="entry name" value="Dihydroneopterin_aldolase"/>
</dbReference>
<dbReference type="EMBL" id="JBAJEX010000004">
    <property type="protein sequence ID" value="MEO1766863.1"/>
    <property type="molecule type" value="Genomic_DNA"/>
</dbReference>
<feature type="domain" description="Dihydroneopterin aldolase/epimerase" evidence="8">
    <location>
        <begin position="4"/>
        <end position="114"/>
    </location>
</feature>
<evidence type="ECO:0000256" key="4">
    <source>
        <dbReference type="ARBA" id="ARBA00013043"/>
    </source>
</evidence>
<dbReference type="Pfam" id="PF02152">
    <property type="entry name" value="FolB"/>
    <property type="match status" value="1"/>
</dbReference>
<dbReference type="InterPro" id="IPR043133">
    <property type="entry name" value="GTP-CH-I_C/QueF"/>
</dbReference>
<dbReference type="SUPFAM" id="SSF55620">
    <property type="entry name" value="Tetrahydrobiopterin biosynthesis enzymes-like"/>
    <property type="match status" value="1"/>
</dbReference>
<protein>
    <recommendedName>
        <fullName evidence="4">dihydroneopterin aldolase</fullName>
        <ecNumber evidence="4">4.1.2.25</ecNumber>
    </recommendedName>
    <alternativeName>
        <fullName evidence="7">7,8-dihydroneopterin aldolase</fullName>
    </alternativeName>
</protein>
<evidence type="ECO:0000313" key="10">
    <source>
        <dbReference type="Proteomes" id="UP001482231"/>
    </source>
</evidence>
<dbReference type="CDD" id="cd00534">
    <property type="entry name" value="DHNA_DHNTPE"/>
    <property type="match status" value="1"/>
</dbReference>
<gene>
    <name evidence="9" type="ORF">V6E02_06525</name>
</gene>
<dbReference type="Proteomes" id="UP001482231">
    <property type="component" value="Unassembled WGS sequence"/>
</dbReference>
<dbReference type="NCBIfam" id="TIGR00526">
    <property type="entry name" value="folB_dom"/>
    <property type="match status" value="1"/>
</dbReference>
<evidence type="ECO:0000256" key="3">
    <source>
        <dbReference type="ARBA" id="ARBA00005708"/>
    </source>
</evidence>
<keyword evidence="6" id="KW-0456">Lyase</keyword>
<evidence type="ECO:0000256" key="6">
    <source>
        <dbReference type="ARBA" id="ARBA00023239"/>
    </source>
</evidence>
<evidence type="ECO:0000313" key="9">
    <source>
        <dbReference type="EMBL" id="MEO1766863.1"/>
    </source>
</evidence>
<dbReference type="PANTHER" id="PTHR42844:SF1">
    <property type="entry name" value="DIHYDRONEOPTERIN ALDOLASE 1-RELATED"/>
    <property type="match status" value="1"/>
</dbReference>